<keyword evidence="2" id="KW-0229">DNA integration</keyword>
<dbReference type="STRING" id="1579316.RC74_09900"/>
<accession>A0A126UZR5</accession>
<dbReference type="GO" id="GO:0015074">
    <property type="term" value="P:DNA integration"/>
    <property type="evidence" value="ECO:0007669"/>
    <property type="project" value="UniProtKB-KW"/>
</dbReference>
<sequence length="222" mass="25514">MFLMEHCVDLGWRETNPARGVPELKTEKHELSPWPLELLAAYRQACAQGTRERLVMELCLSTGQRIGDVLEMRWSDIQDGAVFVRQNKTSKELWVPILPKLQAALDVASRHSVFILTNERGTNRWSYRGASQAVRNVREKIGALDFDIHCWRYNAACELLEAGCADDLIAAVTGQSPAMVSHYTKQVRQKNRAQEAQKSEQNKNRMFRHLFRRSKAQSTQFR</sequence>
<organism evidence="7 8">
    <name type="scientific">Falsihalocynthiibacter arcticus</name>
    <dbReference type="NCBI Taxonomy" id="1579316"/>
    <lineage>
        <taxon>Bacteria</taxon>
        <taxon>Pseudomonadati</taxon>
        <taxon>Pseudomonadota</taxon>
        <taxon>Alphaproteobacteria</taxon>
        <taxon>Rhodobacterales</taxon>
        <taxon>Roseobacteraceae</taxon>
        <taxon>Falsihalocynthiibacter</taxon>
    </lineage>
</organism>
<feature type="compositionally biased region" description="Basic residues" evidence="5">
    <location>
        <begin position="205"/>
        <end position="215"/>
    </location>
</feature>
<evidence type="ECO:0000313" key="8">
    <source>
        <dbReference type="Proteomes" id="UP000070371"/>
    </source>
</evidence>
<evidence type="ECO:0000256" key="2">
    <source>
        <dbReference type="ARBA" id="ARBA00022908"/>
    </source>
</evidence>
<dbReference type="EMBL" id="CP014327">
    <property type="protein sequence ID" value="AML51530.1"/>
    <property type="molecule type" value="Genomic_DNA"/>
</dbReference>
<dbReference type="AlphaFoldDB" id="A0A126UZR5"/>
<dbReference type="InterPro" id="IPR013762">
    <property type="entry name" value="Integrase-like_cat_sf"/>
</dbReference>
<dbReference type="InterPro" id="IPR050090">
    <property type="entry name" value="Tyrosine_recombinase_XerCD"/>
</dbReference>
<comment type="similarity">
    <text evidence="1">Belongs to the 'phage' integrase family.</text>
</comment>
<evidence type="ECO:0000256" key="3">
    <source>
        <dbReference type="ARBA" id="ARBA00023125"/>
    </source>
</evidence>
<dbReference type="Gene3D" id="1.10.443.10">
    <property type="entry name" value="Intergrase catalytic core"/>
    <property type="match status" value="1"/>
</dbReference>
<evidence type="ECO:0000256" key="1">
    <source>
        <dbReference type="ARBA" id="ARBA00008857"/>
    </source>
</evidence>
<dbReference type="SUPFAM" id="SSF56349">
    <property type="entry name" value="DNA breaking-rejoining enzymes"/>
    <property type="match status" value="1"/>
</dbReference>
<evidence type="ECO:0000256" key="5">
    <source>
        <dbReference type="SAM" id="MobiDB-lite"/>
    </source>
</evidence>
<dbReference type="Pfam" id="PF00589">
    <property type="entry name" value="Phage_integrase"/>
    <property type="match status" value="1"/>
</dbReference>
<gene>
    <name evidence="7" type="ORF">RC74_09900</name>
</gene>
<evidence type="ECO:0000256" key="4">
    <source>
        <dbReference type="ARBA" id="ARBA00023172"/>
    </source>
</evidence>
<evidence type="ECO:0000313" key="7">
    <source>
        <dbReference type="EMBL" id="AML51530.1"/>
    </source>
</evidence>
<dbReference type="PROSITE" id="PS51898">
    <property type="entry name" value="TYR_RECOMBINASE"/>
    <property type="match status" value="1"/>
</dbReference>
<keyword evidence="3" id="KW-0238">DNA-binding</keyword>
<dbReference type="InterPro" id="IPR002104">
    <property type="entry name" value="Integrase_catalytic"/>
</dbReference>
<feature type="domain" description="Tyr recombinase" evidence="6">
    <location>
        <begin position="29"/>
        <end position="196"/>
    </location>
</feature>
<dbReference type="GO" id="GO:0003677">
    <property type="term" value="F:DNA binding"/>
    <property type="evidence" value="ECO:0007669"/>
    <property type="project" value="UniProtKB-KW"/>
</dbReference>
<dbReference type="GO" id="GO:0006310">
    <property type="term" value="P:DNA recombination"/>
    <property type="evidence" value="ECO:0007669"/>
    <property type="project" value="UniProtKB-KW"/>
</dbReference>
<reference evidence="7 8" key="1">
    <citation type="submission" date="2016-02" db="EMBL/GenBank/DDBJ databases">
        <title>Complete genome sequence of Halocynthiibacter arcticus PAMC 20958t from arctic marine sediment.</title>
        <authorList>
            <person name="Lee Y.M."/>
            <person name="Baek K."/>
            <person name="Lee H.K."/>
            <person name="Shin S.C."/>
        </authorList>
    </citation>
    <scope>NUCLEOTIDE SEQUENCE [LARGE SCALE GENOMIC DNA]</scope>
    <source>
        <strain evidence="7">PAMC 20958</strain>
    </source>
</reference>
<protein>
    <recommendedName>
        <fullName evidence="6">Tyr recombinase domain-containing protein</fullName>
    </recommendedName>
</protein>
<name>A0A126UZR5_9RHOB</name>
<dbReference type="Proteomes" id="UP000070371">
    <property type="component" value="Chromosome"/>
</dbReference>
<dbReference type="InterPro" id="IPR011010">
    <property type="entry name" value="DNA_brk_join_enz"/>
</dbReference>
<feature type="region of interest" description="Disordered" evidence="5">
    <location>
        <begin position="193"/>
        <end position="222"/>
    </location>
</feature>
<keyword evidence="8" id="KW-1185">Reference proteome</keyword>
<dbReference type="PANTHER" id="PTHR30349:SF41">
    <property type="entry name" value="INTEGRASE_RECOMBINASE PROTEIN MJ0367-RELATED"/>
    <property type="match status" value="1"/>
</dbReference>
<proteinExistence type="inferred from homology"/>
<keyword evidence="4" id="KW-0233">DNA recombination</keyword>
<evidence type="ECO:0000259" key="6">
    <source>
        <dbReference type="PROSITE" id="PS51898"/>
    </source>
</evidence>
<feature type="compositionally biased region" description="Basic and acidic residues" evidence="5">
    <location>
        <begin position="193"/>
        <end position="203"/>
    </location>
</feature>
<dbReference type="KEGG" id="hat:RC74_09900"/>
<dbReference type="PANTHER" id="PTHR30349">
    <property type="entry name" value="PHAGE INTEGRASE-RELATED"/>
    <property type="match status" value="1"/>
</dbReference>